<dbReference type="EC" id="1.4.3.5" evidence="8"/>
<dbReference type="InterPro" id="IPR019576">
    <property type="entry name" value="Pyridoxamine_oxidase_dimer_C"/>
</dbReference>
<dbReference type="PANTHER" id="PTHR10851">
    <property type="entry name" value="PYRIDOXINE-5-PHOSPHATE OXIDASE"/>
    <property type="match status" value="1"/>
</dbReference>
<dbReference type="Proteomes" id="UP001432401">
    <property type="component" value="Unassembled WGS sequence"/>
</dbReference>
<feature type="domain" description="Pyridoxamine 5'-phosphate oxidase N-terminal" evidence="6">
    <location>
        <begin position="53"/>
        <end position="178"/>
    </location>
</feature>
<evidence type="ECO:0000313" key="9">
    <source>
        <dbReference type="Proteomes" id="UP001432401"/>
    </source>
</evidence>
<feature type="domain" description="Pyridoxine 5'-phosphate oxidase dimerisation C-terminal" evidence="7">
    <location>
        <begin position="192"/>
        <end position="234"/>
    </location>
</feature>
<keyword evidence="9" id="KW-1185">Reference proteome</keyword>
<dbReference type="Pfam" id="PF01243">
    <property type="entry name" value="PNPOx_N"/>
    <property type="match status" value="1"/>
</dbReference>
<dbReference type="InterPro" id="IPR011576">
    <property type="entry name" value="Pyridox_Oxase_N"/>
</dbReference>
<comment type="similarity">
    <text evidence="2">Belongs to the pyridoxamine 5'-phosphate oxidase family.</text>
</comment>
<evidence type="ECO:0000256" key="2">
    <source>
        <dbReference type="ARBA" id="ARBA00007301"/>
    </source>
</evidence>
<dbReference type="InterPro" id="IPR000659">
    <property type="entry name" value="Pyridox_Oxase"/>
</dbReference>
<organism evidence="8 9">
    <name type="scientific">Nocardiopsis tropica</name>
    <dbReference type="NCBI Taxonomy" id="109330"/>
    <lineage>
        <taxon>Bacteria</taxon>
        <taxon>Bacillati</taxon>
        <taxon>Actinomycetota</taxon>
        <taxon>Actinomycetes</taxon>
        <taxon>Streptosporangiales</taxon>
        <taxon>Nocardiopsidaceae</taxon>
        <taxon>Nocardiopsis</taxon>
    </lineage>
</organism>
<evidence type="ECO:0000256" key="5">
    <source>
        <dbReference type="ARBA" id="ARBA00023002"/>
    </source>
</evidence>
<dbReference type="GO" id="GO:0004733">
    <property type="term" value="F:pyridoxamine phosphate oxidase activity"/>
    <property type="evidence" value="ECO:0007669"/>
    <property type="project" value="UniProtKB-EC"/>
</dbReference>
<protein>
    <submittedName>
        <fullName evidence="8">Pyridoxal 5'-phosphate synthase</fullName>
        <ecNumber evidence="8">1.4.3.5</ecNumber>
    </submittedName>
</protein>
<comment type="caution">
    <text evidence="8">The sequence shown here is derived from an EMBL/GenBank/DDBJ whole genome shotgun (WGS) entry which is preliminary data.</text>
</comment>
<gene>
    <name evidence="8" type="ORF">ABUK86_29720</name>
</gene>
<dbReference type="EMBL" id="JBEQNB010000022">
    <property type="protein sequence ID" value="MES0837984.1"/>
    <property type="molecule type" value="Genomic_DNA"/>
</dbReference>
<dbReference type="PIRSF" id="PIRSF000190">
    <property type="entry name" value="Pyd_amn-ph_oxd"/>
    <property type="match status" value="1"/>
</dbReference>
<comment type="cofactor">
    <cofactor evidence="1">
        <name>FMN</name>
        <dbReference type="ChEBI" id="CHEBI:58210"/>
    </cofactor>
</comment>
<dbReference type="SUPFAM" id="SSF50475">
    <property type="entry name" value="FMN-binding split barrel"/>
    <property type="match status" value="1"/>
</dbReference>
<sequence length="234" mass="25391">MPGDQSAPEPQGAPAEDGIRDLLRGLPVFAGPLPGFDPAAAPDDPAELFLEWFTAALRDGVPEPHAMTVATADQAGAPSARVVIMKDFTQRGWWFATTTTSRKGRELAANPAVALLFHWGPQGRQVRVRGSVELASPEQCAADFLARPLESRVAGLHGRQSRPLADPAEVDRAADRGRELLGREPGLAPGDWGLYVVSPAEVEFWQADPDRRHARLHYSRTGPDGSWERGLLWP</sequence>
<dbReference type="PANTHER" id="PTHR10851:SF0">
    <property type="entry name" value="PYRIDOXINE-5'-PHOSPHATE OXIDASE"/>
    <property type="match status" value="1"/>
</dbReference>
<evidence type="ECO:0000256" key="1">
    <source>
        <dbReference type="ARBA" id="ARBA00001917"/>
    </source>
</evidence>
<evidence type="ECO:0000259" key="7">
    <source>
        <dbReference type="Pfam" id="PF10590"/>
    </source>
</evidence>
<name>A0ABV2A3Y3_9ACTN</name>
<evidence type="ECO:0000256" key="3">
    <source>
        <dbReference type="ARBA" id="ARBA00022630"/>
    </source>
</evidence>
<dbReference type="Pfam" id="PF10590">
    <property type="entry name" value="PNP_phzG_C"/>
    <property type="match status" value="1"/>
</dbReference>
<keyword evidence="3" id="KW-0285">Flavoprotein</keyword>
<dbReference type="Gene3D" id="2.30.110.10">
    <property type="entry name" value="Electron Transport, Fmn-binding Protein, Chain A"/>
    <property type="match status" value="1"/>
</dbReference>
<evidence type="ECO:0000259" key="6">
    <source>
        <dbReference type="Pfam" id="PF01243"/>
    </source>
</evidence>
<keyword evidence="4" id="KW-0288">FMN</keyword>
<accession>A0ABV2A3Y3</accession>
<reference evidence="8 9" key="1">
    <citation type="submission" date="2024-06" db="EMBL/GenBank/DDBJ databases">
        <authorList>
            <person name="Bataeva Y.V."/>
            <person name="Grigorian L.N."/>
            <person name="Solomentsev V.I."/>
        </authorList>
    </citation>
    <scope>NUCLEOTIDE SEQUENCE [LARGE SCALE GENOMIC DNA]</scope>
    <source>
        <strain evidence="9">SCPM-O-B-12605 (RCAM04882)</strain>
    </source>
</reference>
<dbReference type="RefSeq" id="WP_352986830.1">
    <property type="nucleotide sequence ID" value="NZ_JBEQNA010000007.1"/>
</dbReference>
<dbReference type="NCBIfam" id="NF004231">
    <property type="entry name" value="PRK05679.1"/>
    <property type="match status" value="1"/>
</dbReference>
<evidence type="ECO:0000256" key="4">
    <source>
        <dbReference type="ARBA" id="ARBA00022643"/>
    </source>
</evidence>
<proteinExistence type="inferred from homology"/>
<evidence type="ECO:0000313" key="8">
    <source>
        <dbReference type="EMBL" id="MES0837984.1"/>
    </source>
</evidence>
<keyword evidence="5 8" id="KW-0560">Oxidoreductase</keyword>
<dbReference type="InterPro" id="IPR012349">
    <property type="entry name" value="Split_barrel_FMN-bd"/>
</dbReference>